<keyword evidence="7 13" id="KW-0819">tRNA processing</keyword>
<evidence type="ECO:0000256" key="9">
    <source>
        <dbReference type="ARBA" id="ARBA00022741"/>
    </source>
</evidence>
<dbReference type="Pfam" id="PF01300">
    <property type="entry name" value="Sua5_yciO_yrdC"/>
    <property type="match status" value="1"/>
</dbReference>
<evidence type="ECO:0000256" key="13">
    <source>
        <dbReference type="PIRNR" id="PIRNR004930"/>
    </source>
</evidence>
<comment type="caution">
    <text evidence="15">The sequence shown here is derived from an EMBL/GenBank/DDBJ whole genome shotgun (WGS) entry which is preliminary data.</text>
</comment>
<sequence>MHQPMPQGAAQTGLVATELLQPGAAGVERAAGLLRAGLLVAFGTETVYGLGADATDPRAVAAIFAAKGRPAHNPLIVHVADAETAGRIVRLDDRARALAAAFWPGPLTLVLPKAEPSPVSALAAAGLETLAVRVPGSSAALDLLRATGRPVAAPSANRSGSVSPTTARHVLDGLGGRIDAVLDTGPCRVGLESTILDLSAPEARLLRPGGIARAAIEGVIGPVRAETTATDTPNAPGQFASHYAPGLPVRLAAGTVGDDEALLAFGSPLAGAALTFQLSERGDPDEAAATLFAGLRALDQDGQRLGLRAIAVMPIPERGIGEAIADRLRRAAAPRFPLDAEPSR</sequence>
<accession>A0ABT1W2I0</accession>
<dbReference type="PROSITE" id="PS51163">
    <property type="entry name" value="YRDC"/>
    <property type="match status" value="1"/>
</dbReference>
<dbReference type="InterPro" id="IPR005145">
    <property type="entry name" value="Sua5_C"/>
</dbReference>
<comment type="function">
    <text evidence="13">Required for the formation of a threonylcarbamoyl group on adenosine at position 37 (t(6)A37) in tRNAs that read codons beginning with adenine.</text>
</comment>
<evidence type="ECO:0000256" key="12">
    <source>
        <dbReference type="ARBA" id="ARBA00048366"/>
    </source>
</evidence>
<dbReference type="RefSeq" id="WP_422862517.1">
    <property type="nucleotide sequence ID" value="NZ_JAMSKV010000001.1"/>
</dbReference>
<dbReference type="Pfam" id="PF03481">
    <property type="entry name" value="Sua5_C"/>
    <property type="match status" value="1"/>
</dbReference>
<evidence type="ECO:0000256" key="4">
    <source>
        <dbReference type="ARBA" id="ARBA00015492"/>
    </source>
</evidence>
<evidence type="ECO:0000256" key="6">
    <source>
        <dbReference type="ARBA" id="ARBA00022679"/>
    </source>
</evidence>
<evidence type="ECO:0000256" key="7">
    <source>
        <dbReference type="ARBA" id="ARBA00022694"/>
    </source>
</evidence>
<dbReference type="PANTHER" id="PTHR17490">
    <property type="entry name" value="SUA5"/>
    <property type="match status" value="1"/>
</dbReference>
<evidence type="ECO:0000256" key="5">
    <source>
        <dbReference type="ARBA" id="ARBA00022490"/>
    </source>
</evidence>
<dbReference type="Gene3D" id="3.40.50.11030">
    <property type="entry name" value="Threonylcarbamoyl-AMP synthase, C-terminal domain"/>
    <property type="match status" value="1"/>
</dbReference>
<evidence type="ECO:0000256" key="1">
    <source>
        <dbReference type="ARBA" id="ARBA00004496"/>
    </source>
</evidence>
<comment type="subcellular location">
    <subcellularLocation>
        <location evidence="1 13">Cytoplasm</location>
    </subcellularLocation>
</comment>
<keyword evidence="5 13" id="KW-0963">Cytoplasm</keyword>
<dbReference type="Gene3D" id="3.90.870.10">
    <property type="entry name" value="DHBP synthase"/>
    <property type="match status" value="1"/>
</dbReference>
<keyword evidence="6 13" id="KW-0808">Transferase</keyword>
<dbReference type="EC" id="2.7.7.87" evidence="3 13"/>
<evidence type="ECO:0000256" key="3">
    <source>
        <dbReference type="ARBA" id="ARBA00012584"/>
    </source>
</evidence>
<dbReference type="PIRSF" id="PIRSF004930">
    <property type="entry name" value="Tln_factor_SUA5"/>
    <property type="match status" value="1"/>
</dbReference>
<evidence type="ECO:0000256" key="10">
    <source>
        <dbReference type="ARBA" id="ARBA00022840"/>
    </source>
</evidence>
<gene>
    <name evidence="15" type="ORF">NFI95_01245</name>
</gene>
<dbReference type="Proteomes" id="UP001524587">
    <property type="component" value="Unassembled WGS sequence"/>
</dbReference>
<feature type="domain" description="YrdC-like" evidence="14">
    <location>
        <begin position="24"/>
        <end position="211"/>
    </location>
</feature>
<dbReference type="SUPFAM" id="SSF55821">
    <property type="entry name" value="YrdC/RibB"/>
    <property type="match status" value="1"/>
</dbReference>
<evidence type="ECO:0000313" key="15">
    <source>
        <dbReference type="EMBL" id="MCQ8277075.1"/>
    </source>
</evidence>
<dbReference type="InterPro" id="IPR010923">
    <property type="entry name" value="T(6)A37_SUA5"/>
</dbReference>
<evidence type="ECO:0000256" key="11">
    <source>
        <dbReference type="ARBA" id="ARBA00029774"/>
    </source>
</evidence>
<comment type="similarity">
    <text evidence="2 13">Belongs to the SUA5 family.</text>
</comment>
<dbReference type="GO" id="GO:0061710">
    <property type="term" value="F:L-threonylcarbamoyladenylate synthase"/>
    <property type="evidence" value="ECO:0007669"/>
    <property type="project" value="UniProtKB-EC"/>
</dbReference>
<evidence type="ECO:0000313" key="16">
    <source>
        <dbReference type="Proteomes" id="UP001524587"/>
    </source>
</evidence>
<proteinExistence type="inferred from homology"/>
<keyword evidence="10 13" id="KW-0067">ATP-binding</keyword>
<evidence type="ECO:0000259" key="14">
    <source>
        <dbReference type="PROSITE" id="PS51163"/>
    </source>
</evidence>
<keyword evidence="8 13" id="KW-0548">Nucleotidyltransferase</keyword>
<keyword evidence="9 13" id="KW-0547">Nucleotide-binding</keyword>
<evidence type="ECO:0000256" key="2">
    <source>
        <dbReference type="ARBA" id="ARBA00007663"/>
    </source>
</evidence>
<evidence type="ECO:0000256" key="8">
    <source>
        <dbReference type="ARBA" id="ARBA00022695"/>
    </source>
</evidence>
<dbReference type="EMBL" id="JAMSKV010000001">
    <property type="protein sequence ID" value="MCQ8277075.1"/>
    <property type="molecule type" value="Genomic_DNA"/>
</dbReference>
<dbReference type="InterPro" id="IPR050156">
    <property type="entry name" value="TC-AMP_synthase_SUA5"/>
</dbReference>
<reference evidence="15 16" key="1">
    <citation type="submission" date="2022-06" db="EMBL/GenBank/DDBJ databases">
        <title>Endosaccharibacter gen. nov., sp. nov., endophytic bacteria isolated from sugarcane.</title>
        <authorList>
            <person name="Pitiwittayakul N."/>
            <person name="Yukphan P."/>
            <person name="Charoenyingcharoen P."/>
            <person name="Tanasupawat S."/>
        </authorList>
    </citation>
    <scope>NUCLEOTIDE SEQUENCE [LARGE SCALE GENOMIC DNA]</scope>
    <source>
        <strain evidence="15 16">KSS8</strain>
    </source>
</reference>
<name>A0ABT1W2I0_9PROT</name>
<dbReference type="PANTHER" id="PTHR17490:SF16">
    <property type="entry name" value="THREONYLCARBAMOYL-AMP SYNTHASE"/>
    <property type="match status" value="1"/>
</dbReference>
<keyword evidence="16" id="KW-1185">Reference proteome</keyword>
<organism evidence="15 16">
    <name type="scientific">Endosaccharibacter trunci</name>
    <dbReference type="NCBI Taxonomy" id="2812733"/>
    <lineage>
        <taxon>Bacteria</taxon>
        <taxon>Pseudomonadati</taxon>
        <taxon>Pseudomonadota</taxon>
        <taxon>Alphaproteobacteria</taxon>
        <taxon>Acetobacterales</taxon>
        <taxon>Acetobacteraceae</taxon>
        <taxon>Endosaccharibacter</taxon>
    </lineage>
</organism>
<protein>
    <recommendedName>
        <fullName evidence="4 13">Threonylcarbamoyl-AMP synthase</fullName>
        <shortName evidence="13">TC-AMP synthase</shortName>
        <ecNumber evidence="3 13">2.7.7.87</ecNumber>
    </recommendedName>
    <alternativeName>
        <fullName evidence="11 13">L-threonylcarbamoyladenylate synthase</fullName>
    </alternativeName>
</protein>
<dbReference type="InterPro" id="IPR006070">
    <property type="entry name" value="Sua5-like_dom"/>
</dbReference>
<dbReference type="InterPro" id="IPR038385">
    <property type="entry name" value="Sua5/YwlC_C"/>
</dbReference>
<dbReference type="InterPro" id="IPR017945">
    <property type="entry name" value="DHBP_synth_RibB-like_a/b_dom"/>
</dbReference>
<comment type="catalytic activity">
    <reaction evidence="12 13">
        <text>L-threonine + hydrogencarbonate + ATP = L-threonylcarbamoyladenylate + diphosphate + H2O</text>
        <dbReference type="Rhea" id="RHEA:36407"/>
        <dbReference type="ChEBI" id="CHEBI:15377"/>
        <dbReference type="ChEBI" id="CHEBI:17544"/>
        <dbReference type="ChEBI" id="CHEBI:30616"/>
        <dbReference type="ChEBI" id="CHEBI:33019"/>
        <dbReference type="ChEBI" id="CHEBI:57926"/>
        <dbReference type="ChEBI" id="CHEBI:73682"/>
        <dbReference type="EC" id="2.7.7.87"/>
    </reaction>
</comment>
<dbReference type="NCBIfam" id="TIGR00057">
    <property type="entry name" value="L-threonylcarbamoyladenylate synthase"/>
    <property type="match status" value="1"/>
</dbReference>